<dbReference type="AlphaFoldDB" id="A0A7R8WWK5"/>
<dbReference type="InterPro" id="IPR011009">
    <property type="entry name" value="Kinase-like_dom_sf"/>
</dbReference>
<keyword evidence="2" id="KW-0547">Nucleotide-binding</keyword>
<sequence length="159" mass="18535">APSRQDVIAFNECGSHQDKQRRVDREKEEESDEPPTRSSAQGGGSESVWTSETEAGSSTAAEECLSKCTFTLYIQMDLMEMTLEDYIRRRNERYLEKSYSLSWKDQKAAFIIYSELRHAVDFVHKRGFIHRDLKPSNVLLSPRELTYWDERPYSVRLSD</sequence>
<dbReference type="PROSITE" id="PS00108">
    <property type="entry name" value="PROTEIN_KINASE_ST"/>
    <property type="match status" value="1"/>
</dbReference>
<keyword evidence="4" id="KW-0067">ATP-binding</keyword>
<feature type="region of interest" description="Disordered" evidence="6">
    <location>
        <begin position="1"/>
        <end position="61"/>
    </location>
</feature>
<dbReference type="GO" id="GO:0005634">
    <property type="term" value="C:nucleus"/>
    <property type="evidence" value="ECO:0007669"/>
    <property type="project" value="TreeGrafter"/>
</dbReference>
<evidence type="ECO:0000256" key="2">
    <source>
        <dbReference type="ARBA" id="ARBA00022741"/>
    </source>
</evidence>
<dbReference type="EMBL" id="OB719468">
    <property type="protein sequence ID" value="CAD7239236.1"/>
    <property type="molecule type" value="Genomic_DNA"/>
</dbReference>
<dbReference type="PROSITE" id="PS50011">
    <property type="entry name" value="PROTEIN_KINASE_DOM"/>
    <property type="match status" value="1"/>
</dbReference>
<dbReference type="Pfam" id="PF00069">
    <property type="entry name" value="Pkinase"/>
    <property type="match status" value="1"/>
</dbReference>
<dbReference type="PANTHER" id="PTHR11042">
    <property type="entry name" value="EUKARYOTIC TRANSLATION INITIATION FACTOR 2-ALPHA KINASE EIF2-ALPHA KINASE -RELATED"/>
    <property type="match status" value="1"/>
</dbReference>
<dbReference type="GO" id="GO:0005737">
    <property type="term" value="C:cytoplasm"/>
    <property type="evidence" value="ECO:0007669"/>
    <property type="project" value="TreeGrafter"/>
</dbReference>
<comment type="similarity">
    <text evidence="5">Belongs to the protein kinase superfamily. Ser/Thr protein kinase family. GCN2 subfamily.</text>
</comment>
<evidence type="ECO:0000256" key="5">
    <source>
        <dbReference type="ARBA" id="ARBA00037982"/>
    </source>
</evidence>
<feature type="non-terminal residue" evidence="7">
    <location>
        <position position="1"/>
    </location>
</feature>
<evidence type="ECO:0000313" key="7">
    <source>
        <dbReference type="EMBL" id="CAD7239236.1"/>
    </source>
</evidence>
<evidence type="ECO:0000256" key="6">
    <source>
        <dbReference type="SAM" id="MobiDB-lite"/>
    </source>
</evidence>
<name>A0A7R8WWK5_9CRUS</name>
<evidence type="ECO:0000256" key="1">
    <source>
        <dbReference type="ARBA" id="ARBA00022679"/>
    </source>
</evidence>
<organism evidence="7">
    <name type="scientific">Cyprideis torosa</name>
    <dbReference type="NCBI Taxonomy" id="163714"/>
    <lineage>
        <taxon>Eukaryota</taxon>
        <taxon>Metazoa</taxon>
        <taxon>Ecdysozoa</taxon>
        <taxon>Arthropoda</taxon>
        <taxon>Crustacea</taxon>
        <taxon>Oligostraca</taxon>
        <taxon>Ostracoda</taxon>
        <taxon>Podocopa</taxon>
        <taxon>Podocopida</taxon>
        <taxon>Cytherocopina</taxon>
        <taxon>Cytheroidea</taxon>
        <taxon>Cytherideidae</taxon>
        <taxon>Cyprideis</taxon>
    </lineage>
</organism>
<proteinExistence type="inferred from homology"/>
<evidence type="ECO:0000256" key="3">
    <source>
        <dbReference type="ARBA" id="ARBA00022777"/>
    </source>
</evidence>
<feature type="compositionally biased region" description="Basic and acidic residues" evidence="6">
    <location>
        <begin position="15"/>
        <end position="28"/>
    </location>
</feature>
<dbReference type="InterPro" id="IPR050339">
    <property type="entry name" value="CC_SR_Kinase"/>
</dbReference>
<dbReference type="PANTHER" id="PTHR11042:SF187">
    <property type="entry name" value="EUKARYOTIC TRANSLATION INITIATION FACTOR 2-ALPHA KINASE 2"/>
    <property type="match status" value="1"/>
</dbReference>
<feature type="compositionally biased region" description="Low complexity" evidence="6">
    <location>
        <begin position="50"/>
        <end position="61"/>
    </location>
</feature>
<reference evidence="7" key="1">
    <citation type="submission" date="2020-11" db="EMBL/GenBank/DDBJ databases">
        <authorList>
            <person name="Tran Van P."/>
        </authorList>
    </citation>
    <scope>NUCLEOTIDE SEQUENCE</scope>
</reference>
<dbReference type="Gene3D" id="1.10.510.10">
    <property type="entry name" value="Transferase(Phosphotransferase) domain 1"/>
    <property type="match status" value="1"/>
</dbReference>
<accession>A0A7R8WWK5</accession>
<keyword evidence="1" id="KW-0808">Transferase</keyword>
<protein>
    <submittedName>
        <fullName evidence="7">Uncharacterized protein</fullName>
    </submittedName>
</protein>
<dbReference type="InterPro" id="IPR008271">
    <property type="entry name" value="Ser/Thr_kinase_AS"/>
</dbReference>
<feature type="non-terminal residue" evidence="7">
    <location>
        <position position="159"/>
    </location>
</feature>
<evidence type="ECO:0000256" key="4">
    <source>
        <dbReference type="ARBA" id="ARBA00022840"/>
    </source>
</evidence>
<dbReference type="GO" id="GO:0005524">
    <property type="term" value="F:ATP binding"/>
    <property type="evidence" value="ECO:0007669"/>
    <property type="project" value="UniProtKB-KW"/>
</dbReference>
<dbReference type="GO" id="GO:0004694">
    <property type="term" value="F:eukaryotic translation initiation factor 2alpha kinase activity"/>
    <property type="evidence" value="ECO:0007669"/>
    <property type="project" value="TreeGrafter"/>
</dbReference>
<gene>
    <name evidence="7" type="ORF">CTOB1V02_LOCUS17051</name>
</gene>
<dbReference type="SUPFAM" id="SSF56112">
    <property type="entry name" value="Protein kinase-like (PK-like)"/>
    <property type="match status" value="1"/>
</dbReference>
<dbReference type="OrthoDB" id="248923at2759"/>
<dbReference type="InterPro" id="IPR000719">
    <property type="entry name" value="Prot_kinase_dom"/>
</dbReference>
<keyword evidence="3" id="KW-0418">Kinase</keyword>